<dbReference type="PANTHER" id="PTHR30349">
    <property type="entry name" value="PHAGE INTEGRASE-RELATED"/>
    <property type="match status" value="1"/>
</dbReference>
<evidence type="ECO:0000256" key="2">
    <source>
        <dbReference type="ARBA" id="ARBA00022908"/>
    </source>
</evidence>
<protein>
    <submittedName>
        <fullName evidence="6">Tyrosine recombinase XerD</fullName>
    </submittedName>
</protein>
<dbReference type="PANTHER" id="PTHR30349:SF41">
    <property type="entry name" value="INTEGRASE_RECOMBINASE PROTEIN MJ0367-RELATED"/>
    <property type="match status" value="1"/>
</dbReference>
<accession>A0A2R8ANH8</accession>
<dbReference type="Gene3D" id="1.10.443.10">
    <property type="entry name" value="Intergrase catalytic core"/>
    <property type="match status" value="1"/>
</dbReference>
<dbReference type="PROSITE" id="PS51898">
    <property type="entry name" value="TYR_RECOMBINASE"/>
    <property type="match status" value="1"/>
</dbReference>
<proteinExistence type="inferred from homology"/>
<gene>
    <name evidence="6" type="primary">xerD_1</name>
    <name evidence="6" type="ORF">PRI8871_00189</name>
</gene>
<name>A0A2R8ANH8_9RHOB</name>
<dbReference type="Pfam" id="PF13102">
    <property type="entry name" value="Phage_int_SAM_5"/>
    <property type="match status" value="1"/>
</dbReference>
<feature type="domain" description="Tyr recombinase" evidence="5">
    <location>
        <begin position="212"/>
        <end position="395"/>
    </location>
</feature>
<dbReference type="GO" id="GO:0015074">
    <property type="term" value="P:DNA integration"/>
    <property type="evidence" value="ECO:0007669"/>
    <property type="project" value="UniProtKB-KW"/>
</dbReference>
<dbReference type="InterPro" id="IPR050090">
    <property type="entry name" value="Tyrosine_recombinase_XerCD"/>
</dbReference>
<dbReference type="AlphaFoldDB" id="A0A2R8ANH8"/>
<comment type="similarity">
    <text evidence="1">Belongs to the 'phage' integrase family.</text>
</comment>
<dbReference type="SUPFAM" id="SSF56349">
    <property type="entry name" value="DNA breaking-rejoining enzymes"/>
    <property type="match status" value="1"/>
</dbReference>
<evidence type="ECO:0000256" key="3">
    <source>
        <dbReference type="ARBA" id="ARBA00023125"/>
    </source>
</evidence>
<dbReference type="GO" id="GO:0003677">
    <property type="term" value="F:DNA binding"/>
    <property type="evidence" value="ECO:0007669"/>
    <property type="project" value="UniProtKB-KW"/>
</dbReference>
<keyword evidence="2" id="KW-0229">DNA integration</keyword>
<keyword evidence="4" id="KW-0233">DNA recombination</keyword>
<dbReference type="Pfam" id="PF00589">
    <property type="entry name" value="Phage_integrase"/>
    <property type="match status" value="1"/>
</dbReference>
<organism evidence="6 7">
    <name type="scientific">Pseudoprimorskyibacter insulae</name>
    <dbReference type="NCBI Taxonomy" id="1695997"/>
    <lineage>
        <taxon>Bacteria</taxon>
        <taxon>Pseudomonadati</taxon>
        <taxon>Pseudomonadota</taxon>
        <taxon>Alphaproteobacteria</taxon>
        <taxon>Rhodobacterales</taxon>
        <taxon>Paracoccaceae</taxon>
        <taxon>Pseudoprimorskyibacter</taxon>
    </lineage>
</organism>
<dbReference type="EMBL" id="OMOJ01000001">
    <property type="protein sequence ID" value="SPF77606.1"/>
    <property type="molecule type" value="Genomic_DNA"/>
</dbReference>
<dbReference type="InterPro" id="IPR002104">
    <property type="entry name" value="Integrase_catalytic"/>
</dbReference>
<dbReference type="GO" id="GO:0006310">
    <property type="term" value="P:DNA recombination"/>
    <property type="evidence" value="ECO:0007669"/>
    <property type="project" value="UniProtKB-KW"/>
</dbReference>
<keyword evidence="3" id="KW-0238">DNA-binding</keyword>
<evidence type="ECO:0000256" key="4">
    <source>
        <dbReference type="ARBA" id="ARBA00023172"/>
    </source>
</evidence>
<evidence type="ECO:0000313" key="6">
    <source>
        <dbReference type="EMBL" id="SPF77606.1"/>
    </source>
</evidence>
<sequence length="410" mass="45698">MGGEKHLPSAKKLRDIFVAEIRKLEIEYRAADRYTPEKAELWAEALRDERENRELVRDLIYDEAERAPDEDRSAFLKIATASTLPLSKATAQYLEARAPDNPYGNKPLTKMSSNEVQTAVNHLCAFMGKTPDTLFLDDITPELATAFHHEYLPSQISKKTGRNLTPATAQKLMTMLRMLWRWALARHKVKLDGNPFNTPVDDLPRLKKTDGPKRDPFKPEETQLILEAAPQGERMGDLFRIGLVTGARVTEIVKVTVEATKEDGSLFLIAGGKTDNAKRVVPVPKVAQPIIKRLRADAVAQGQDRLFHAFALNASTGTAKSASKAFTTLRRKVLGRESDERLAFHSLRHTWKTLSRRAGLSIDDAHDLGGWAGVKRTSDPYDHGLNVEELASAQEKVAALLAAEAYLRGF</sequence>
<dbReference type="Proteomes" id="UP000244904">
    <property type="component" value="Unassembled WGS sequence"/>
</dbReference>
<dbReference type="RefSeq" id="WP_219928983.1">
    <property type="nucleotide sequence ID" value="NZ_OMOJ01000001.1"/>
</dbReference>
<evidence type="ECO:0000256" key="1">
    <source>
        <dbReference type="ARBA" id="ARBA00008857"/>
    </source>
</evidence>
<keyword evidence="7" id="KW-1185">Reference proteome</keyword>
<evidence type="ECO:0000259" key="5">
    <source>
        <dbReference type="PROSITE" id="PS51898"/>
    </source>
</evidence>
<reference evidence="7" key="1">
    <citation type="submission" date="2018-03" db="EMBL/GenBank/DDBJ databases">
        <authorList>
            <person name="Rodrigo-Torres L."/>
            <person name="Arahal R. D."/>
            <person name="Lucena T."/>
        </authorList>
    </citation>
    <scope>NUCLEOTIDE SEQUENCE [LARGE SCALE GENOMIC DNA]</scope>
    <source>
        <strain evidence="7">CECT 8871</strain>
    </source>
</reference>
<dbReference type="InterPro" id="IPR013762">
    <property type="entry name" value="Integrase-like_cat_sf"/>
</dbReference>
<evidence type="ECO:0000313" key="7">
    <source>
        <dbReference type="Proteomes" id="UP000244904"/>
    </source>
</evidence>
<dbReference type="InterPro" id="IPR011010">
    <property type="entry name" value="DNA_brk_join_enz"/>
</dbReference>
<dbReference type="InterPro" id="IPR025269">
    <property type="entry name" value="SAM-like_dom"/>
</dbReference>